<feature type="transmembrane region" description="Helical" evidence="1">
    <location>
        <begin position="86"/>
        <end position="107"/>
    </location>
</feature>
<feature type="transmembrane region" description="Helical" evidence="1">
    <location>
        <begin position="276"/>
        <end position="294"/>
    </location>
</feature>
<keyword evidence="3" id="KW-1185">Reference proteome</keyword>
<sequence>MSNTSSLINCLEPDPDIAGIGVRVAIYVQALLSVVYPIFFASDGKIDEREAKTMSGVSITIVLTATALLVSTAIEAHTGGISLYHALIILELSWINSMTFLTVHFVLRAAKSIEAQRDTPAGMLWQTRIRFSEFLTSEEAVVASIHFTVVGAIGLWIWSHVASFGSQPDCNPGTIIVILSKTISVTHGPTIRRVSLAVYSIALIPAINVYVIANTLGTISSLARGILFYFVITPIIACCRPVFIAIFPCCICHSDTDPDSEAGALEIVHSTEFARWTFYFAISGMLTAMVLLIADTELMIERSRKMGIVQEGENEWTFGQTLAMVLLFLPLWEALKAIKESLGDDSSDTS</sequence>
<protein>
    <submittedName>
        <fullName evidence="2">Uncharacterized protein</fullName>
    </submittedName>
</protein>
<feature type="transmembrane region" description="Helical" evidence="1">
    <location>
        <begin position="226"/>
        <end position="247"/>
    </location>
</feature>
<proteinExistence type="predicted"/>
<evidence type="ECO:0000313" key="3">
    <source>
        <dbReference type="Proteomes" id="UP000294933"/>
    </source>
</evidence>
<dbReference type="Proteomes" id="UP000294933">
    <property type="component" value="Unassembled WGS sequence"/>
</dbReference>
<dbReference type="EMBL" id="ML170187">
    <property type="protein sequence ID" value="TDL20549.1"/>
    <property type="molecule type" value="Genomic_DNA"/>
</dbReference>
<feature type="transmembrane region" description="Helical" evidence="1">
    <location>
        <begin position="53"/>
        <end position="74"/>
    </location>
</feature>
<feature type="transmembrane region" description="Helical" evidence="1">
    <location>
        <begin position="20"/>
        <end position="41"/>
    </location>
</feature>
<keyword evidence="1" id="KW-0812">Transmembrane</keyword>
<keyword evidence="1" id="KW-0472">Membrane</keyword>
<accession>A0A4Y7Q119</accession>
<organism evidence="2 3">
    <name type="scientific">Rickenella mellea</name>
    <dbReference type="NCBI Taxonomy" id="50990"/>
    <lineage>
        <taxon>Eukaryota</taxon>
        <taxon>Fungi</taxon>
        <taxon>Dikarya</taxon>
        <taxon>Basidiomycota</taxon>
        <taxon>Agaricomycotina</taxon>
        <taxon>Agaricomycetes</taxon>
        <taxon>Hymenochaetales</taxon>
        <taxon>Rickenellaceae</taxon>
        <taxon>Rickenella</taxon>
    </lineage>
</organism>
<dbReference type="AlphaFoldDB" id="A0A4Y7Q119"/>
<evidence type="ECO:0000313" key="2">
    <source>
        <dbReference type="EMBL" id="TDL20549.1"/>
    </source>
</evidence>
<dbReference type="VEuPathDB" id="FungiDB:BD410DRAFT_366818"/>
<keyword evidence="1" id="KW-1133">Transmembrane helix</keyword>
<reference evidence="2 3" key="1">
    <citation type="submission" date="2018-06" db="EMBL/GenBank/DDBJ databases">
        <title>A transcriptomic atlas of mushroom development highlights an independent origin of complex multicellularity.</title>
        <authorList>
            <consortium name="DOE Joint Genome Institute"/>
            <person name="Krizsan K."/>
            <person name="Almasi E."/>
            <person name="Merenyi Z."/>
            <person name="Sahu N."/>
            <person name="Viragh M."/>
            <person name="Koszo T."/>
            <person name="Mondo S."/>
            <person name="Kiss B."/>
            <person name="Balint B."/>
            <person name="Kues U."/>
            <person name="Barry K."/>
            <person name="Hegedus J.C."/>
            <person name="Henrissat B."/>
            <person name="Johnson J."/>
            <person name="Lipzen A."/>
            <person name="Ohm R."/>
            <person name="Nagy I."/>
            <person name="Pangilinan J."/>
            <person name="Yan J."/>
            <person name="Xiong Y."/>
            <person name="Grigoriev I.V."/>
            <person name="Hibbett D.S."/>
            <person name="Nagy L.G."/>
        </authorList>
    </citation>
    <scope>NUCLEOTIDE SEQUENCE [LARGE SCALE GENOMIC DNA]</scope>
    <source>
        <strain evidence="2 3">SZMC22713</strain>
    </source>
</reference>
<name>A0A4Y7Q119_9AGAM</name>
<feature type="transmembrane region" description="Helical" evidence="1">
    <location>
        <begin position="196"/>
        <end position="219"/>
    </location>
</feature>
<evidence type="ECO:0000256" key="1">
    <source>
        <dbReference type="SAM" id="Phobius"/>
    </source>
</evidence>
<gene>
    <name evidence="2" type="ORF">BD410DRAFT_366818</name>
</gene>
<dbReference type="OrthoDB" id="3351993at2759"/>
<feature type="transmembrane region" description="Helical" evidence="1">
    <location>
        <begin position="140"/>
        <end position="158"/>
    </location>
</feature>